<feature type="transmembrane region" description="Helical" evidence="16">
    <location>
        <begin position="565"/>
        <end position="586"/>
    </location>
</feature>
<feature type="domain" description="Ion transport" evidence="17">
    <location>
        <begin position="371"/>
        <end position="600"/>
    </location>
</feature>
<dbReference type="Pfam" id="PF12796">
    <property type="entry name" value="Ank_2"/>
    <property type="match status" value="1"/>
</dbReference>
<evidence type="ECO:0000256" key="14">
    <source>
        <dbReference type="SAM" id="Coils"/>
    </source>
</evidence>
<dbReference type="EnsemblMetazoa" id="G17621.1">
    <property type="protein sequence ID" value="G17621.1:cds"/>
    <property type="gene ID" value="G17621"/>
</dbReference>
<dbReference type="Pfam" id="PF00520">
    <property type="entry name" value="Ion_trans"/>
    <property type="match status" value="1"/>
</dbReference>
<accession>A0A8W8JBP4</accession>
<keyword evidence="6 16" id="KW-0812">Transmembrane</keyword>
<evidence type="ECO:0000256" key="3">
    <source>
        <dbReference type="ARBA" id="ARBA00022475"/>
    </source>
</evidence>
<evidence type="ECO:0000256" key="9">
    <source>
        <dbReference type="ARBA" id="ARBA00022989"/>
    </source>
</evidence>
<keyword evidence="11 16" id="KW-0472">Membrane</keyword>
<reference evidence="18" key="1">
    <citation type="submission" date="2022-08" db="UniProtKB">
        <authorList>
            <consortium name="EnsemblMetazoa"/>
        </authorList>
    </citation>
    <scope>IDENTIFICATION</scope>
    <source>
        <strain evidence="18">05x7-T-G4-1.051#20</strain>
    </source>
</reference>
<keyword evidence="19" id="KW-1185">Reference proteome</keyword>
<keyword evidence="3" id="KW-1003">Cell membrane</keyword>
<keyword evidence="4" id="KW-0109">Calcium transport</keyword>
<evidence type="ECO:0000256" key="12">
    <source>
        <dbReference type="ARBA" id="ARBA00023303"/>
    </source>
</evidence>
<evidence type="ECO:0000256" key="6">
    <source>
        <dbReference type="ARBA" id="ARBA00022692"/>
    </source>
</evidence>
<feature type="region of interest" description="Disordered" evidence="15">
    <location>
        <begin position="50"/>
        <end position="72"/>
    </location>
</feature>
<dbReference type="PANTHER" id="PTHR10582:SF2">
    <property type="entry name" value="INACTIVE"/>
    <property type="match status" value="1"/>
</dbReference>
<keyword evidence="13" id="KW-0040">ANK repeat</keyword>
<feature type="transmembrane region" description="Helical" evidence="16">
    <location>
        <begin position="400"/>
        <end position="420"/>
    </location>
</feature>
<dbReference type="InterPro" id="IPR024862">
    <property type="entry name" value="TRPV"/>
</dbReference>
<dbReference type="InterPro" id="IPR002110">
    <property type="entry name" value="Ankyrin_rpt"/>
</dbReference>
<dbReference type="GO" id="GO:0005886">
    <property type="term" value="C:plasma membrane"/>
    <property type="evidence" value="ECO:0007669"/>
    <property type="project" value="UniProtKB-SubCell"/>
</dbReference>
<evidence type="ECO:0000256" key="2">
    <source>
        <dbReference type="ARBA" id="ARBA00022448"/>
    </source>
</evidence>
<dbReference type="AlphaFoldDB" id="A0A8W8JBP4"/>
<evidence type="ECO:0000256" key="10">
    <source>
        <dbReference type="ARBA" id="ARBA00023065"/>
    </source>
</evidence>
<evidence type="ECO:0000256" key="16">
    <source>
        <dbReference type="SAM" id="Phobius"/>
    </source>
</evidence>
<evidence type="ECO:0000313" key="19">
    <source>
        <dbReference type="Proteomes" id="UP000005408"/>
    </source>
</evidence>
<protein>
    <recommendedName>
        <fullName evidence="17">Ion transport domain-containing protein</fullName>
    </recommendedName>
</protein>
<dbReference type="GO" id="GO:0098703">
    <property type="term" value="P:calcium ion import across plasma membrane"/>
    <property type="evidence" value="ECO:0007669"/>
    <property type="project" value="TreeGrafter"/>
</dbReference>
<keyword evidence="14" id="KW-0175">Coiled coil</keyword>
<evidence type="ECO:0000256" key="11">
    <source>
        <dbReference type="ARBA" id="ARBA00023136"/>
    </source>
</evidence>
<keyword evidence="9 16" id="KW-1133">Transmembrane helix</keyword>
<name>A0A8W8JBP4_MAGGI</name>
<dbReference type="PANTHER" id="PTHR10582">
    <property type="entry name" value="TRANSIENT RECEPTOR POTENTIAL ION CHANNEL PROTEIN"/>
    <property type="match status" value="1"/>
</dbReference>
<dbReference type="PROSITE" id="PS50088">
    <property type="entry name" value="ANK_REPEAT"/>
    <property type="match status" value="1"/>
</dbReference>
<evidence type="ECO:0000259" key="17">
    <source>
        <dbReference type="Pfam" id="PF00520"/>
    </source>
</evidence>
<keyword evidence="10" id="KW-0406">Ion transport</keyword>
<evidence type="ECO:0000256" key="1">
    <source>
        <dbReference type="ARBA" id="ARBA00004651"/>
    </source>
</evidence>
<evidence type="ECO:0000256" key="13">
    <source>
        <dbReference type="PROSITE-ProRule" id="PRU00023"/>
    </source>
</evidence>
<dbReference type="GO" id="GO:0005262">
    <property type="term" value="F:calcium channel activity"/>
    <property type="evidence" value="ECO:0007669"/>
    <property type="project" value="UniProtKB-KW"/>
</dbReference>
<evidence type="ECO:0000256" key="5">
    <source>
        <dbReference type="ARBA" id="ARBA00022673"/>
    </source>
</evidence>
<organism evidence="18 19">
    <name type="scientific">Magallana gigas</name>
    <name type="common">Pacific oyster</name>
    <name type="synonym">Crassostrea gigas</name>
    <dbReference type="NCBI Taxonomy" id="29159"/>
    <lineage>
        <taxon>Eukaryota</taxon>
        <taxon>Metazoa</taxon>
        <taxon>Spiralia</taxon>
        <taxon>Lophotrochozoa</taxon>
        <taxon>Mollusca</taxon>
        <taxon>Bivalvia</taxon>
        <taxon>Autobranchia</taxon>
        <taxon>Pteriomorphia</taxon>
        <taxon>Ostreida</taxon>
        <taxon>Ostreoidea</taxon>
        <taxon>Ostreidae</taxon>
        <taxon>Magallana</taxon>
    </lineage>
</organism>
<dbReference type="Proteomes" id="UP000005408">
    <property type="component" value="Unassembled WGS sequence"/>
</dbReference>
<feature type="repeat" description="ANK" evidence="13">
    <location>
        <begin position="195"/>
        <end position="227"/>
    </location>
</feature>
<comment type="subcellular location">
    <subcellularLocation>
        <location evidence="1">Cell membrane</location>
        <topology evidence="1">Multi-pass membrane protein</topology>
    </subcellularLocation>
</comment>
<keyword evidence="2" id="KW-0813">Transport</keyword>
<keyword evidence="7" id="KW-0677">Repeat</keyword>
<dbReference type="Gene3D" id="1.25.40.20">
    <property type="entry name" value="Ankyrin repeat-containing domain"/>
    <property type="match status" value="1"/>
</dbReference>
<evidence type="ECO:0000313" key="18">
    <source>
        <dbReference type="EnsemblMetazoa" id="G17621.1:cds"/>
    </source>
</evidence>
<dbReference type="InterPro" id="IPR036770">
    <property type="entry name" value="Ankyrin_rpt-contain_sf"/>
</dbReference>
<feature type="transmembrane region" description="Helical" evidence="16">
    <location>
        <begin position="463"/>
        <end position="482"/>
    </location>
</feature>
<feature type="transmembrane region" description="Helical" evidence="16">
    <location>
        <begin position="502"/>
        <end position="524"/>
    </location>
</feature>
<keyword evidence="12" id="KW-0407">Ion channel</keyword>
<proteinExistence type="predicted"/>
<evidence type="ECO:0000256" key="15">
    <source>
        <dbReference type="SAM" id="MobiDB-lite"/>
    </source>
</evidence>
<feature type="transmembrane region" description="Helical" evidence="16">
    <location>
        <begin position="432"/>
        <end position="451"/>
    </location>
</feature>
<dbReference type="InterPro" id="IPR005821">
    <property type="entry name" value="Ion_trans_dom"/>
</dbReference>
<dbReference type="SUPFAM" id="SSF48403">
    <property type="entry name" value="Ankyrin repeat"/>
    <property type="match status" value="1"/>
</dbReference>
<feature type="coiled-coil region" evidence="14">
    <location>
        <begin position="680"/>
        <end position="714"/>
    </location>
</feature>
<evidence type="ECO:0000256" key="7">
    <source>
        <dbReference type="ARBA" id="ARBA00022737"/>
    </source>
</evidence>
<feature type="transmembrane region" description="Helical" evidence="16">
    <location>
        <begin position="364"/>
        <end position="388"/>
    </location>
</feature>
<sequence>MQLNHRLRDNKAQHGLLLPPGDMGFAGRFLWFQLLRSYVTLQTVHRLQTAHTTMSNEPRRHRRAYSDGNRPRFHHVPLKEIPRKHPDVHSDENLTVHEISHMRRSSSIQSLNSDFVDAASDDSFQKEVAEKTQMYFVGKQEAETEVFLDRIINKEGSKDRALLFIVSEIPNENKVQMLINCLLHRGANPSASNKDLWTPLHYAVKKNYKGVCSKLLEHEAWPDARDKKGVMPYTLAYEAGNDDIAAMLITCMTNQFVRRIYSSDGNAPAEFSFHNLLEKNMPKTIIAVLDCMIDPVSPSGDVCVYYNVLDADDNGRVPTDSMFNSRSKSGLQIIAKSGNKTVVYHDVVRLLIRRKWKEYARFRFLLNSLFYMITLITLTFSAIVASTVPDPTVYGVSALQIARAVCEVWSLGMAALTLFSELNQLRKHRLEYWQDAFNWIDLSSSILILLLPPLRFTHRNEQWFVFSAAFLLWTIRVFKYAAVFRQTGAYAQILWRILIHDIVQFTTFFVFILLAFSGCLLLSLRGEGSLEKFSESSSFWSILFVGVRILIEAERIIEYTELQTMSLIIMVAFLFTICVLLLNILIAQLSDTYQNVQQDAQRGLEVNRAWIVSRVELNSLYIGKGHRITHYKESENIYDVRDVLEKWECPPLNEMNKCIQDIWESLDSHKMNLLTVRNRLARQESTLSKIQETLDKLVELQEKQENKTNNAESD</sequence>
<evidence type="ECO:0000256" key="4">
    <source>
        <dbReference type="ARBA" id="ARBA00022568"/>
    </source>
</evidence>
<keyword evidence="5" id="KW-0107">Calcium channel</keyword>
<keyword evidence="8" id="KW-0106">Calcium</keyword>
<evidence type="ECO:0000256" key="8">
    <source>
        <dbReference type="ARBA" id="ARBA00022837"/>
    </source>
</evidence>
<dbReference type="SMART" id="SM00248">
    <property type="entry name" value="ANK"/>
    <property type="match status" value="2"/>
</dbReference>